<dbReference type="Proteomes" id="UP001224890">
    <property type="component" value="Unassembled WGS sequence"/>
</dbReference>
<proteinExistence type="predicted"/>
<dbReference type="EMBL" id="JAHMHR010000167">
    <property type="protein sequence ID" value="KAK1656515.1"/>
    <property type="molecule type" value="Genomic_DNA"/>
</dbReference>
<dbReference type="GeneID" id="85460003"/>
<keyword evidence="3" id="KW-1185">Reference proteome</keyword>
<organism evidence="1 3">
    <name type="scientific">Colletotrichum godetiae</name>
    <dbReference type="NCBI Taxonomy" id="1209918"/>
    <lineage>
        <taxon>Eukaryota</taxon>
        <taxon>Fungi</taxon>
        <taxon>Dikarya</taxon>
        <taxon>Ascomycota</taxon>
        <taxon>Pezizomycotina</taxon>
        <taxon>Sordariomycetes</taxon>
        <taxon>Hypocreomycetidae</taxon>
        <taxon>Glomerellales</taxon>
        <taxon>Glomerellaceae</taxon>
        <taxon>Colletotrichum</taxon>
        <taxon>Colletotrichum acutatum species complex</taxon>
    </lineage>
</organism>
<evidence type="ECO:0000313" key="3">
    <source>
        <dbReference type="Proteomes" id="UP001224890"/>
    </source>
</evidence>
<accession>A0AAJ0A8K3</accession>
<reference evidence="1" key="1">
    <citation type="submission" date="2021-06" db="EMBL/GenBank/DDBJ databases">
        <title>Comparative genomics, transcriptomics and evolutionary studies reveal genomic signatures of adaptation to plant cell wall in hemibiotrophic fungi.</title>
        <authorList>
            <consortium name="DOE Joint Genome Institute"/>
            <person name="Baroncelli R."/>
            <person name="Diaz J.F."/>
            <person name="Benocci T."/>
            <person name="Peng M."/>
            <person name="Battaglia E."/>
            <person name="Haridas S."/>
            <person name="Andreopoulos W."/>
            <person name="Labutti K."/>
            <person name="Pangilinan J."/>
            <person name="Floch G.L."/>
            <person name="Makela M.R."/>
            <person name="Henrissat B."/>
            <person name="Grigoriev I.V."/>
            <person name="Crouch J.A."/>
            <person name="De Vries R.P."/>
            <person name="Sukno S.A."/>
            <person name="Thon M.R."/>
        </authorList>
    </citation>
    <scope>NUCLEOTIDE SEQUENCE</scope>
    <source>
        <strain evidence="1">CBS 193.32</strain>
    </source>
</reference>
<dbReference type="RefSeq" id="XP_060426773.1">
    <property type="nucleotide sequence ID" value="XM_060575477.1"/>
</dbReference>
<dbReference type="AlphaFoldDB" id="A0AAJ0A8K3"/>
<sequence>MMGLVDIWILSLGTSRSCSPYGSCSFLPLVPPASTRWGRLFLPHHAMSIKSVVPARVHFYLRQHVGHSCSCRALEFKGKLLGSSRYLARPYLPRE</sequence>
<evidence type="ECO:0000313" key="1">
    <source>
        <dbReference type="EMBL" id="KAK1656515.1"/>
    </source>
</evidence>
<evidence type="ECO:0000313" key="2">
    <source>
        <dbReference type="EMBL" id="KAK1672770.1"/>
    </source>
</evidence>
<dbReference type="EMBL" id="JAHMHR010000035">
    <property type="protein sequence ID" value="KAK1672770.1"/>
    <property type="molecule type" value="Genomic_DNA"/>
</dbReference>
<gene>
    <name evidence="2" type="ORF">BDP55DRAFT_671737</name>
    <name evidence="1" type="ORF">BDP55DRAFT_688807</name>
</gene>
<protein>
    <submittedName>
        <fullName evidence="1">Uncharacterized protein</fullName>
    </submittedName>
</protein>
<comment type="caution">
    <text evidence="1">The sequence shown here is derived from an EMBL/GenBank/DDBJ whole genome shotgun (WGS) entry which is preliminary data.</text>
</comment>
<name>A0AAJ0A8K3_9PEZI</name>